<evidence type="ECO:0000313" key="4">
    <source>
        <dbReference type="Proteomes" id="UP000282321"/>
    </source>
</evidence>
<dbReference type="PANTHER" id="PTHR46401">
    <property type="entry name" value="GLYCOSYLTRANSFERASE WBBK-RELATED"/>
    <property type="match status" value="1"/>
</dbReference>
<evidence type="ECO:0000313" key="3">
    <source>
        <dbReference type="EMBL" id="RKX65668.1"/>
    </source>
</evidence>
<evidence type="ECO:0000256" key="1">
    <source>
        <dbReference type="ARBA" id="ARBA00022679"/>
    </source>
</evidence>
<dbReference type="EMBL" id="QNBC01000078">
    <property type="protein sequence ID" value="RKX65668.1"/>
    <property type="molecule type" value="Genomic_DNA"/>
</dbReference>
<dbReference type="InterPro" id="IPR028098">
    <property type="entry name" value="Glyco_trans_4-like_N"/>
</dbReference>
<dbReference type="GO" id="GO:0016757">
    <property type="term" value="F:glycosyltransferase activity"/>
    <property type="evidence" value="ECO:0007669"/>
    <property type="project" value="TreeGrafter"/>
</dbReference>
<dbReference type="CDD" id="cd03794">
    <property type="entry name" value="GT4_WbuB-like"/>
    <property type="match status" value="1"/>
</dbReference>
<dbReference type="Gene3D" id="3.40.50.2000">
    <property type="entry name" value="Glycogen Phosphorylase B"/>
    <property type="match status" value="2"/>
</dbReference>
<dbReference type="SUPFAM" id="SSF53756">
    <property type="entry name" value="UDP-Glycosyltransferase/glycogen phosphorylase"/>
    <property type="match status" value="1"/>
</dbReference>
<accession>A0A660S949</accession>
<gene>
    <name evidence="3" type="ORF">DRP44_05825</name>
</gene>
<dbReference type="PANTHER" id="PTHR46401:SF2">
    <property type="entry name" value="GLYCOSYLTRANSFERASE WBBK-RELATED"/>
    <property type="match status" value="1"/>
</dbReference>
<feature type="domain" description="Glycosyltransferase subfamily 4-like N-terminal" evidence="2">
    <location>
        <begin position="45"/>
        <end position="248"/>
    </location>
</feature>
<organism evidence="3 4">
    <name type="scientific">candidate division TA06 bacterium</name>
    <dbReference type="NCBI Taxonomy" id="2250710"/>
    <lineage>
        <taxon>Bacteria</taxon>
        <taxon>Bacteria division TA06</taxon>
    </lineage>
</organism>
<sequence length="440" mass="52140">MQTKNTINTLKCFTKNITLQNLRRLYLKNRKNLLFISYYFPPLGGGGVQRILKFVKYLDKEKYNIHILTVDARYIKYTKDPSLYKDIPNEISVHHVSIPDMNWLFAILGKLHLGFISRILKNFLFLPDEKIVFFLFSRSLLRKIIMKNQIDTVILSLPPFGLYKFAPYIKRKYKIPIITDIRDLWTDNFSMIYEHFPVFKFIRETKYEKRLIENSDFIITATEYIKNTLMKKYKINNIETITNGYDPDDFIDYAKGRKTNKNKLCFAYIGSLYGHQNPENLFKAIKRFKNDKFTFDLYGFVEKGILSRLLSDIKSVRHYGYVPHSSLLRIYEKSDILLLYIGGYDKKKRGILTGKLFEYLYTRKPILFIGPTDGEAAGIIRKCNAGFIVEDNVDSIYKTIIDIHKRWENGKLKMKFNNKEITKYNRELLTRHLERIIDKV</sequence>
<dbReference type="AlphaFoldDB" id="A0A660S949"/>
<comment type="caution">
    <text evidence="3">The sequence shown here is derived from an EMBL/GenBank/DDBJ whole genome shotgun (WGS) entry which is preliminary data.</text>
</comment>
<proteinExistence type="predicted"/>
<reference evidence="3 4" key="1">
    <citation type="submission" date="2018-06" db="EMBL/GenBank/DDBJ databases">
        <title>Extensive metabolic versatility and redundancy in microbially diverse, dynamic hydrothermal sediments.</title>
        <authorList>
            <person name="Dombrowski N."/>
            <person name="Teske A."/>
            <person name="Baker B.J."/>
        </authorList>
    </citation>
    <scope>NUCLEOTIDE SEQUENCE [LARGE SCALE GENOMIC DNA]</scope>
    <source>
        <strain evidence="3">B35_G9</strain>
    </source>
</reference>
<dbReference type="GO" id="GO:0009103">
    <property type="term" value="P:lipopolysaccharide biosynthetic process"/>
    <property type="evidence" value="ECO:0007669"/>
    <property type="project" value="TreeGrafter"/>
</dbReference>
<dbReference type="Pfam" id="PF13439">
    <property type="entry name" value="Glyco_transf_4"/>
    <property type="match status" value="1"/>
</dbReference>
<evidence type="ECO:0000259" key="2">
    <source>
        <dbReference type="Pfam" id="PF13439"/>
    </source>
</evidence>
<protein>
    <recommendedName>
        <fullName evidence="2">Glycosyltransferase subfamily 4-like N-terminal domain-containing protein</fullName>
    </recommendedName>
</protein>
<dbReference type="Proteomes" id="UP000282321">
    <property type="component" value="Unassembled WGS sequence"/>
</dbReference>
<name>A0A660S949_UNCT6</name>
<keyword evidence="1" id="KW-0808">Transferase</keyword>